<protein>
    <submittedName>
        <fullName evidence="3">Uncharacterized protein</fullName>
    </submittedName>
</protein>
<dbReference type="InParanoid" id="D8T6P6"/>
<sequence>MQSYEEKFVVVELSEETLVDTIVIALLIQSKGAGAAGEPVEALAEVRGGEREATSKVCAAEAGVGEVGLVGRTGGDPSQKPDVGDKRDASTTPDGPTNAGPAGGSTGGSHGSSTTSLNMFLIETLKRLAREHREYDQELSNVMKRLKNMNDTWKKQARMADRELVAFSVALLAAALLILPKTEFPTVLTGVSCLVTLILRVTEDWNSRDKLLSIRSDQIVEEGLKREKLGVSRPRVLTTLHKFVAGRRPVVDKDTWMQIKSVCFQRDLGGSPSGTNVQIKMHHKIAIVSQTIATKSFTALIEACFLCREGWFKGPIEMVEVISPCTYNSSIKENGYTEEAAKLILSRANGVTVIDYRDANSFQMPLKVSYSVFTEDLSQGNGRIFFQARCAAIKYAKEQI</sequence>
<feature type="coiled-coil region" evidence="1">
    <location>
        <begin position="118"/>
        <end position="163"/>
    </location>
</feature>
<dbReference type="GO" id="GO:0005737">
    <property type="term" value="C:cytoplasm"/>
    <property type="evidence" value="ECO:0000318"/>
    <property type="project" value="GO_Central"/>
</dbReference>
<dbReference type="Gramene" id="EFJ07675">
    <property type="protein sequence ID" value="EFJ07675"/>
    <property type="gene ID" value="SELMODRAFT_429596"/>
</dbReference>
<name>D8T6P6_SELML</name>
<feature type="region of interest" description="Disordered" evidence="2">
    <location>
        <begin position="68"/>
        <end position="113"/>
    </location>
</feature>
<evidence type="ECO:0000256" key="1">
    <source>
        <dbReference type="SAM" id="Coils"/>
    </source>
</evidence>
<evidence type="ECO:0000313" key="4">
    <source>
        <dbReference type="Proteomes" id="UP000001514"/>
    </source>
</evidence>
<evidence type="ECO:0000256" key="2">
    <source>
        <dbReference type="SAM" id="MobiDB-lite"/>
    </source>
</evidence>
<dbReference type="GO" id="GO:0016020">
    <property type="term" value="C:membrane"/>
    <property type="evidence" value="ECO:0000318"/>
    <property type="project" value="GO_Central"/>
</dbReference>
<dbReference type="HOGENOM" id="CLU_689644_0_0_1"/>
<keyword evidence="4" id="KW-1185">Reference proteome</keyword>
<dbReference type="AlphaFoldDB" id="D8T6P6"/>
<proteinExistence type="predicted"/>
<gene>
    <name evidence="3" type="ORF">SELMODRAFT_429596</name>
</gene>
<accession>D8T6P6</accession>
<dbReference type="KEGG" id="smo:SELMODRAFT_429596"/>
<organism evidence="4">
    <name type="scientific">Selaginella moellendorffii</name>
    <name type="common">Spikemoss</name>
    <dbReference type="NCBI Taxonomy" id="88036"/>
    <lineage>
        <taxon>Eukaryota</taxon>
        <taxon>Viridiplantae</taxon>
        <taxon>Streptophyta</taxon>
        <taxon>Embryophyta</taxon>
        <taxon>Tracheophyta</taxon>
        <taxon>Lycopodiopsida</taxon>
        <taxon>Selaginellales</taxon>
        <taxon>Selaginellaceae</taxon>
        <taxon>Selaginella</taxon>
    </lineage>
</organism>
<keyword evidence="1" id="KW-0175">Coiled coil</keyword>
<feature type="compositionally biased region" description="Gly residues" evidence="2">
    <location>
        <begin position="101"/>
        <end position="110"/>
    </location>
</feature>
<evidence type="ECO:0000313" key="3">
    <source>
        <dbReference type="EMBL" id="EFJ07675.1"/>
    </source>
</evidence>
<dbReference type="Proteomes" id="UP000001514">
    <property type="component" value="Unassembled WGS sequence"/>
</dbReference>
<reference evidence="3 4" key="1">
    <citation type="journal article" date="2011" name="Science">
        <title>The Selaginella genome identifies genetic changes associated with the evolution of vascular plants.</title>
        <authorList>
            <person name="Banks J.A."/>
            <person name="Nishiyama T."/>
            <person name="Hasebe M."/>
            <person name="Bowman J.L."/>
            <person name="Gribskov M."/>
            <person name="dePamphilis C."/>
            <person name="Albert V.A."/>
            <person name="Aono N."/>
            <person name="Aoyama T."/>
            <person name="Ambrose B.A."/>
            <person name="Ashton N.W."/>
            <person name="Axtell M.J."/>
            <person name="Barker E."/>
            <person name="Barker M.S."/>
            <person name="Bennetzen J.L."/>
            <person name="Bonawitz N.D."/>
            <person name="Chapple C."/>
            <person name="Cheng C."/>
            <person name="Correa L.G."/>
            <person name="Dacre M."/>
            <person name="DeBarry J."/>
            <person name="Dreyer I."/>
            <person name="Elias M."/>
            <person name="Engstrom E.M."/>
            <person name="Estelle M."/>
            <person name="Feng L."/>
            <person name="Finet C."/>
            <person name="Floyd S.K."/>
            <person name="Frommer W.B."/>
            <person name="Fujita T."/>
            <person name="Gramzow L."/>
            <person name="Gutensohn M."/>
            <person name="Harholt J."/>
            <person name="Hattori M."/>
            <person name="Heyl A."/>
            <person name="Hirai T."/>
            <person name="Hiwatashi Y."/>
            <person name="Ishikawa M."/>
            <person name="Iwata M."/>
            <person name="Karol K.G."/>
            <person name="Koehler B."/>
            <person name="Kolukisaoglu U."/>
            <person name="Kubo M."/>
            <person name="Kurata T."/>
            <person name="Lalonde S."/>
            <person name="Li K."/>
            <person name="Li Y."/>
            <person name="Litt A."/>
            <person name="Lyons E."/>
            <person name="Manning G."/>
            <person name="Maruyama T."/>
            <person name="Michael T.P."/>
            <person name="Mikami K."/>
            <person name="Miyazaki S."/>
            <person name="Morinaga S."/>
            <person name="Murata T."/>
            <person name="Mueller-Roeber B."/>
            <person name="Nelson D.R."/>
            <person name="Obara M."/>
            <person name="Oguri Y."/>
            <person name="Olmstead R.G."/>
            <person name="Onodera N."/>
            <person name="Petersen B.L."/>
            <person name="Pils B."/>
            <person name="Prigge M."/>
            <person name="Rensing S.A."/>
            <person name="Riano-Pachon D.M."/>
            <person name="Roberts A.W."/>
            <person name="Sato Y."/>
            <person name="Scheller H.V."/>
            <person name="Schulz B."/>
            <person name="Schulz C."/>
            <person name="Shakirov E.V."/>
            <person name="Shibagaki N."/>
            <person name="Shinohara N."/>
            <person name="Shippen D.E."/>
            <person name="Soerensen I."/>
            <person name="Sotooka R."/>
            <person name="Sugimoto N."/>
            <person name="Sugita M."/>
            <person name="Sumikawa N."/>
            <person name="Tanurdzic M."/>
            <person name="Theissen G."/>
            <person name="Ulvskov P."/>
            <person name="Wakazuki S."/>
            <person name="Weng J.K."/>
            <person name="Willats W.W."/>
            <person name="Wipf D."/>
            <person name="Wolf P.G."/>
            <person name="Yang L."/>
            <person name="Zimmer A.D."/>
            <person name="Zhu Q."/>
            <person name="Mitros T."/>
            <person name="Hellsten U."/>
            <person name="Loque D."/>
            <person name="Otillar R."/>
            <person name="Salamov A."/>
            <person name="Schmutz J."/>
            <person name="Shapiro H."/>
            <person name="Lindquist E."/>
            <person name="Lucas S."/>
            <person name="Rokhsar D."/>
            <person name="Grigoriev I.V."/>
        </authorList>
    </citation>
    <scope>NUCLEOTIDE SEQUENCE [LARGE SCALE GENOMIC DNA]</scope>
</reference>
<dbReference type="EMBL" id="GL377682">
    <property type="protein sequence ID" value="EFJ07675.1"/>
    <property type="molecule type" value="Genomic_DNA"/>
</dbReference>